<comment type="caution">
    <text evidence="2">The sequence shown here is derived from an EMBL/GenBank/DDBJ whole genome shotgun (WGS) entry which is preliminary data.</text>
</comment>
<accession>A0ABQ8SD92</accession>
<evidence type="ECO:0000259" key="1">
    <source>
        <dbReference type="Pfam" id="PF13837"/>
    </source>
</evidence>
<dbReference type="Gene3D" id="1.10.10.60">
    <property type="entry name" value="Homeodomain-like"/>
    <property type="match status" value="1"/>
</dbReference>
<dbReference type="Pfam" id="PF13837">
    <property type="entry name" value="Myb_DNA-bind_4"/>
    <property type="match status" value="1"/>
</dbReference>
<name>A0ABQ8SD92_PERAM</name>
<dbReference type="Proteomes" id="UP001148838">
    <property type="component" value="Unassembled WGS sequence"/>
</dbReference>
<dbReference type="InterPro" id="IPR044822">
    <property type="entry name" value="Myb_DNA-bind_4"/>
</dbReference>
<protein>
    <recommendedName>
        <fullName evidence="1">Myb/SANT-like DNA-binding domain-containing protein</fullName>
    </recommendedName>
</protein>
<organism evidence="2 3">
    <name type="scientific">Periplaneta americana</name>
    <name type="common">American cockroach</name>
    <name type="synonym">Blatta americana</name>
    <dbReference type="NCBI Taxonomy" id="6978"/>
    <lineage>
        <taxon>Eukaryota</taxon>
        <taxon>Metazoa</taxon>
        <taxon>Ecdysozoa</taxon>
        <taxon>Arthropoda</taxon>
        <taxon>Hexapoda</taxon>
        <taxon>Insecta</taxon>
        <taxon>Pterygota</taxon>
        <taxon>Neoptera</taxon>
        <taxon>Polyneoptera</taxon>
        <taxon>Dictyoptera</taxon>
        <taxon>Blattodea</taxon>
        <taxon>Blattoidea</taxon>
        <taxon>Blattidae</taxon>
        <taxon>Blattinae</taxon>
        <taxon>Periplaneta</taxon>
    </lineage>
</organism>
<feature type="domain" description="Myb/SANT-like DNA-binding" evidence="1">
    <location>
        <begin position="17"/>
        <end position="94"/>
    </location>
</feature>
<reference evidence="2 3" key="1">
    <citation type="journal article" date="2022" name="Allergy">
        <title>Genome assembly and annotation of Periplaneta americana reveal a comprehensive cockroach allergen profile.</title>
        <authorList>
            <person name="Wang L."/>
            <person name="Xiong Q."/>
            <person name="Saelim N."/>
            <person name="Wang L."/>
            <person name="Nong W."/>
            <person name="Wan A.T."/>
            <person name="Shi M."/>
            <person name="Liu X."/>
            <person name="Cao Q."/>
            <person name="Hui J.H.L."/>
            <person name="Sookrung N."/>
            <person name="Leung T.F."/>
            <person name="Tungtrongchitr A."/>
            <person name="Tsui S.K.W."/>
        </authorList>
    </citation>
    <scope>NUCLEOTIDE SEQUENCE [LARGE SCALE GENOMIC DNA]</scope>
    <source>
        <strain evidence="2">PWHHKU_190912</strain>
    </source>
</reference>
<proteinExistence type="predicted"/>
<gene>
    <name evidence="2" type="ORF">ANN_20607</name>
</gene>
<dbReference type="EMBL" id="JAJSOF020000029">
    <property type="protein sequence ID" value="KAJ4431995.1"/>
    <property type="molecule type" value="Genomic_DNA"/>
</dbReference>
<evidence type="ECO:0000313" key="3">
    <source>
        <dbReference type="Proteomes" id="UP001148838"/>
    </source>
</evidence>
<keyword evidence="3" id="KW-1185">Reference proteome</keyword>
<evidence type="ECO:0000313" key="2">
    <source>
        <dbReference type="EMBL" id="KAJ4431995.1"/>
    </source>
</evidence>
<sequence>MQDTVEAAGTPPPVASTTWTTTATHLLITERLQLEAELKKPQYKGKLWSRIAVTLKDKGHTYSSSECDSKWRNLMGTYRMNLDKRSKSGSGCEHSSYHVSFDLPCHISISILLSPQQRNVTVNIRPIELVWVKLKSEVRKRNKTPSLSASVCQHLREYASDIDEL</sequence>